<evidence type="ECO:0000313" key="2">
    <source>
        <dbReference type="Proteomes" id="UP001448498"/>
    </source>
</evidence>
<reference evidence="1 2" key="1">
    <citation type="submission" date="2022-10" db="EMBL/GenBank/DDBJ databases">
        <title>Genomic of Burkholderia cepacia PN-1.</title>
        <authorList>
            <person name="Yang Y."/>
            <person name="Guan H."/>
            <person name="Huang J."/>
        </authorList>
    </citation>
    <scope>NUCLEOTIDE SEQUENCE [LARGE SCALE GENOMIC DNA]</scope>
    <source>
        <strain evidence="1 2">PN-1</strain>
    </source>
</reference>
<evidence type="ECO:0000313" key="1">
    <source>
        <dbReference type="EMBL" id="XAE52190.1"/>
    </source>
</evidence>
<keyword evidence="2" id="KW-1185">Reference proteome</keyword>
<dbReference type="RefSeq" id="WP_059237557.1">
    <property type="nucleotide sequence ID" value="NZ_CP109822.1"/>
</dbReference>
<proteinExistence type="predicted"/>
<dbReference type="EMBL" id="CP109822">
    <property type="protein sequence ID" value="XAE52190.1"/>
    <property type="molecule type" value="Genomic_DNA"/>
</dbReference>
<sequence length="110" mass="12593">MATSAVRLQHLSSSHRYNLRRAPAYLARHRVHPKMRSEYKAAAIAVRRAPTQANRPGFIGIDSLHQDNLHGRRGVYDINAVDCVTHWEISVELHCAIDLLSIDAERLRRF</sequence>
<gene>
    <name evidence="1" type="ORF">OHZ10_21890</name>
</gene>
<dbReference type="Proteomes" id="UP001448498">
    <property type="component" value="Chromosome 3"/>
</dbReference>
<organism evidence="1 2">
    <name type="scientific">Burkholderia arboris</name>
    <dbReference type="NCBI Taxonomy" id="488730"/>
    <lineage>
        <taxon>Bacteria</taxon>
        <taxon>Pseudomonadati</taxon>
        <taxon>Pseudomonadota</taxon>
        <taxon>Betaproteobacteria</taxon>
        <taxon>Burkholderiales</taxon>
        <taxon>Burkholderiaceae</taxon>
        <taxon>Burkholderia</taxon>
        <taxon>Burkholderia cepacia complex</taxon>
    </lineage>
</organism>
<accession>A0ABZ3DSL2</accession>
<protein>
    <submittedName>
        <fullName evidence="1">Uncharacterized protein</fullName>
    </submittedName>
</protein>
<name>A0ABZ3DSL2_9BURK</name>